<evidence type="ECO:0000313" key="2">
    <source>
        <dbReference type="Proteomes" id="UP000028782"/>
    </source>
</evidence>
<reference evidence="1 2" key="1">
    <citation type="journal article" date="2014" name="Genome Announc.">
        <title>Complete Genome Sequence of Polychlorinated Biphenyl Degrader Comamonas testosteroni TK102 (NBRC 109938).</title>
        <authorList>
            <person name="Fukuda K."/>
            <person name="Hosoyama A."/>
            <person name="Tsuchikane K."/>
            <person name="Ohji S."/>
            <person name="Yamazoe A."/>
            <person name="Fujita N."/>
            <person name="Shintani M."/>
            <person name="Kimbara K."/>
        </authorList>
    </citation>
    <scope>NUCLEOTIDE SEQUENCE [LARGE SCALE GENOMIC DNA]</scope>
    <source>
        <strain evidence="1">TK102</strain>
    </source>
</reference>
<gene>
    <name evidence="1" type="ORF">O987_27475</name>
</gene>
<organism evidence="1 2">
    <name type="scientific">Comamonas testosteroni TK102</name>
    <dbReference type="NCBI Taxonomy" id="1392005"/>
    <lineage>
        <taxon>Bacteria</taxon>
        <taxon>Pseudomonadati</taxon>
        <taxon>Pseudomonadota</taxon>
        <taxon>Betaproteobacteria</taxon>
        <taxon>Burkholderiales</taxon>
        <taxon>Comamonadaceae</taxon>
        <taxon>Comamonas</taxon>
    </lineage>
</organism>
<dbReference type="KEGG" id="ctes:O987_27475"/>
<dbReference type="EMBL" id="CP006704">
    <property type="protein sequence ID" value="AIJ49543.1"/>
    <property type="molecule type" value="Genomic_DNA"/>
</dbReference>
<dbReference type="AlphaFoldDB" id="A0A076PV38"/>
<sequence length="93" mass="10309">MNEHSTQGNQISAVEIQLYPEHFAARVTGKVEHRVGDGPSEQIPMGIEMKVDTAIASYVLSWVDPEDQQPETASLAKREFEHYVEVGALEVSV</sequence>
<dbReference type="Proteomes" id="UP000028782">
    <property type="component" value="Chromosome"/>
</dbReference>
<dbReference type="RefSeq" id="WP_003060364.1">
    <property type="nucleotide sequence ID" value="NZ_CP006704.1"/>
</dbReference>
<accession>A0A076PV38</accession>
<evidence type="ECO:0000313" key="1">
    <source>
        <dbReference type="EMBL" id="AIJ49543.1"/>
    </source>
</evidence>
<proteinExistence type="predicted"/>
<dbReference type="HOGENOM" id="CLU_2394678_0_0_4"/>
<protein>
    <submittedName>
        <fullName evidence="1">Uncharacterized protein</fullName>
    </submittedName>
</protein>
<name>A0A076PV38_COMTE</name>